<evidence type="ECO:0000313" key="3">
    <source>
        <dbReference type="EnsemblProtists" id="EKX52632"/>
    </source>
</evidence>
<name>L1JW79_GUITC</name>
<reference evidence="4" key="2">
    <citation type="submission" date="2012-11" db="EMBL/GenBank/DDBJ databases">
        <authorList>
            <person name="Kuo A."/>
            <person name="Curtis B.A."/>
            <person name="Tanifuji G."/>
            <person name="Burki F."/>
            <person name="Gruber A."/>
            <person name="Irimia M."/>
            <person name="Maruyama S."/>
            <person name="Arias M.C."/>
            <person name="Ball S.G."/>
            <person name="Gile G.H."/>
            <person name="Hirakawa Y."/>
            <person name="Hopkins J.F."/>
            <person name="Rensing S.A."/>
            <person name="Schmutz J."/>
            <person name="Symeonidi A."/>
            <person name="Elias M."/>
            <person name="Eveleigh R.J."/>
            <person name="Herman E.K."/>
            <person name="Klute M.J."/>
            <person name="Nakayama T."/>
            <person name="Obornik M."/>
            <person name="Reyes-Prieto A."/>
            <person name="Armbrust E.V."/>
            <person name="Aves S.J."/>
            <person name="Beiko R.G."/>
            <person name="Coutinho P."/>
            <person name="Dacks J.B."/>
            <person name="Durnford D.G."/>
            <person name="Fast N.M."/>
            <person name="Green B.R."/>
            <person name="Grisdale C."/>
            <person name="Hempe F."/>
            <person name="Henrissat B."/>
            <person name="Hoppner M.P."/>
            <person name="Ishida K.-I."/>
            <person name="Kim E."/>
            <person name="Koreny L."/>
            <person name="Kroth P.G."/>
            <person name="Liu Y."/>
            <person name="Malik S.-B."/>
            <person name="Maier U.G."/>
            <person name="McRose D."/>
            <person name="Mock T."/>
            <person name="Neilson J.A."/>
            <person name="Onodera N.T."/>
            <person name="Poole A.M."/>
            <person name="Pritham E.J."/>
            <person name="Richards T.A."/>
            <person name="Rocap G."/>
            <person name="Roy S.W."/>
            <person name="Sarai C."/>
            <person name="Schaack S."/>
            <person name="Shirato S."/>
            <person name="Slamovits C.H."/>
            <person name="Spencer D.F."/>
            <person name="Suzuki S."/>
            <person name="Worden A.Z."/>
            <person name="Zauner S."/>
            <person name="Barry K."/>
            <person name="Bell C."/>
            <person name="Bharti A.K."/>
            <person name="Crow J.A."/>
            <person name="Grimwood J."/>
            <person name="Kramer R."/>
            <person name="Lindquist E."/>
            <person name="Lucas S."/>
            <person name="Salamov A."/>
            <person name="McFadden G.I."/>
            <person name="Lane C.E."/>
            <person name="Keeling P.J."/>
            <person name="Gray M.W."/>
            <person name="Grigoriev I.V."/>
            <person name="Archibald J.M."/>
        </authorList>
    </citation>
    <scope>NUCLEOTIDE SEQUENCE</scope>
    <source>
        <strain evidence="4">CCMP2712</strain>
    </source>
</reference>
<dbReference type="PaxDb" id="55529-EKX52632"/>
<dbReference type="RefSeq" id="XP_005839612.1">
    <property type="nucleotide sequence ID" value="XM_005839555.1"/>
</dbReference>
<feature type="compositionally biased region" description="Basic and acidic residues" evidence="1">
    <location>
        <begin position="51"/>
        <end position="62"/>
    </location>
</feature>
<keyword evidence="4" id="KW-1185">Reference proteome</keyword>
<proteinExistence type="predicted"/>
<evidence type="ECO:0000313" key="2">
    <source>
        <dbReference type="EMBL" id="EKX52632.1"/>
    </source>
</evidence>
<accession>L1JW79</accession>
<dbReference type="GeneID" id="17309427"/>
<evidence type="ECO:0000256" key="1">
    <source>
        <dbReference type="SAM" id="MobiDB-lite"/>
    </source>
</evidence>
<sequence>MQVAGIACSVILFVAVAYYAPRQLNLTEEKPDELLTDSVSIANKILKDSKFKHASRSEKEKTVQSLLAKGSEHASGKKVVSKVAKIVANNHLTYHQRMMAMKRLLDMHTDSLQSSKHPHAALSHKAAAPHPHKVVAHHAQASKEKQHAIKKVVHHATASHAADKPTASDKVSKFAKLVKWAEAHGLPKKLANNPKDRKKVKDIIARMKADAMVESIQKQFKSDDANVEDIVHGADSSAAGVV</sequence>
<gene>
    <name evidence="2" type="ORF">GUITHDRAFT_161241</name>
</gene>
<protein>
    <submittedName>
        <fullName evidence="2 3">Uncharacterized protein</fullName>
    </submittedName>
</protein>
<dbReference type="Proteomes" id="UP000011087">
    <property type="component" value="Unassembled WGS sequence"/>
</dbReference>
<dbReference type="EnsemblProtists" id="EKX52632">
    <property type="protein sequence ID" value="EKX52632"/>
    <property type="gene ID" value="GUITHDRAFT_161241"/>
</dbReference>
<organism evidence="2">
    <name type="scientific">Guillardia theta (strain CCMP2712)</name>
    <name type="common">Cryptophyte</name>
    <dbReference type="NCBI Taxonomy" id="905079"/>
    <lineage>
        <taxon>Eukaryota</taxon>
        <taxon>Cryptophyceae</taxon>
        <taxon>Pyrenomonadales</taxon>
        <taxon>Geminigeraceae</taxon>
        <taxon>Guillardia</taxon>
    </lineage>
</organism>
<reference evidence="2 4" key="1">
    <citation type="journal article" date="2012" name="Nature">
        <title>Algal genomes reveal evolutionary mosaicism and the fate of nucleomorphs.</title>
        <authorList>
            <consortium name="DOE Joint Genome Institute"/>
            <person name="Curtis B.A."/>
            <person name="Tanifuji G."/>
            <person name="Burki F."/>
            <person name="Gruber A."/>
            <person name="Irimia M."/>
            <person name="Maruyama S."/>
            <person name="Arias M.C."/>
            <person name="Ball S.G."/>
            <person name="Gile G.H."/>
            <person name="Hirakawa Y."/>
            <person name="Hopkins J.F."/>
            <person name="Kuo A."/>
            <person name="Rensing S.A."/>
            <person name="Schmutz J."/>
            <person name="Symeonidi A."/>
            <person name="Elias M."/>
            <person name="Eveleigh R.J."/>
            <person name="Herman E.K."/>
            <person name="Klute M.J."/>
            <person name="Nakayama T."/>
            <person name="Obornik M."/>
            <person name="Reyes-Prieto A."/>
            <person name="Armbrust E.V."/>
            <person name="Aves S.J."/>
            <person name="Beiko R.G."/>
            <person name="Coutinho P."/>
            <person name="Dacks J.B."/>
            <person name="Durnford D.G."/>
            <person name="Fast N.M."/>
            <person name="Green B.R."/>
            <person name="Grisdale C.J."/>
            <person name="Hempel F."/>
            <person name="Henrissat B."/>
            <person name="Hoppner M.P."/>
            <person name="Ishida K."/>
            <person name="Kim E."/>
            <person name="Koreny L."/>
            <person name="Kroth P.G."/>
            <person name="Liu Y."/>
            <person name="Malik S.B."/>
            <person name="Maier U.G."/>
            <person name="McRose D."/>
            <person name="Mock T."/>
            <person name="Neilson J.A."/>
            <person name="Onodera N.T."/>
            <person name="Poole A.M."/>
            <person name="Pritham E.J."/>
            <person name="Richards T.A."/>
            <person name="Rocap G."/>
            <person name="Roy S.W."/>
            <person name="Sarai C."/>
            <person name="Schaack S."/>
            <person name="Shirato S."/>
            <person name="Slamovits C.H."/>
            <person name="Spencer D.F."/>
            <person name="Suzuki S."/>
            <person name="Worden A.Z."/>
            <person name="Zauner S."/>
            <person name="Barry K."/>
            <person name="Bell C."/>
            <person name="Bharti A.K."/>
            <person name="Crow J.A."/>
            <person name="Grimwood J."/>
            <person name="Kramer R."/>
            <person name="Lindquist E."/>
            <person name="Lucas S."/>
            <person name="Salamov A."/>
            <person name="McFadden G.I."/>
            <person name="Lane C.E."/>
            <person name="Keeling P.J."/>
            <person name="Gray M.W."/>
            <person name="Grigoriev I.V."/>
            <person name="Archibald J.M."/>
        </authorList>
    </citation>
    <scope>NUCLEOTIDE SEQUENCE</scope>
    <source>
        <strain evidence="2 4">CCMP2712</strain>
    </source>
</reference>
<reference evidence="3" key="3">
    <citation type="submission" date="2015-06" db="UniProtKB">
        <authorList>
            <consortium name="EnsemblProtists"/>
        </authorList>
    </citation>
    <scope>IDENTIFICATION</scope>
</reference>
<dbReference type="KEGG" id="gtt:GUITHDRAFT_161241"/>
<evidence type="ECO:0000313" key="4">
    <source>
        <dbReference type="Proteomes" id="UP000011087"/>
    </source>
</evidence>
<dbReference type="HOGENOM" id="CLU_1149079_0_0_1"/>
<dbReference type="EMBL" id="JH992972">
    <property type="protein sequence ID" value="EKX52632.1"/>
    <property type="molecule type" value="Genomic_DNA"/>
</dbReference>
<feature type="region of interest" description="Disordered" evidence="1">
    <location>
        <begin position="51"/>
        <end position="71"/>
    </location>
</feature>
<dbReference type="AlphaFoldDB" id="L1JW79"/>